<dbReference type="Proteomes" id="UP001176961">
    <property type="component" value="Unassembled WGS sequence"/>
</dbReference>
<evidence type="ECO:0000313" key="3">
    <source>
        <dbReference type="EMBL" id="CAJ0602193.1"/>
    </source>
</evidence>
<evidence type="ECO:0000256" key="1">
    <source>
        <dbReference type="SAM" id="SignalP"/>
    </source>
</evidence>
<evidence type="ECO:0000313" key="4">
    <source>
        <dbReference type="Proteomes" id="UP001176961"/>
    </source>
</evidence>
<gene>
    <name evidence="3" type="ORF">CYNAS_LOCUS14176</name>
</gene>
<name>A0AA36M956_CYLNA</name>
<dbReference type="InterPro" id="IPR035940">
    <property type="entry name" value="CAP_sf"/>
</dbReference>
<dbReference type="SUPFAM" id="SSF55797">
    <property type="entry name" value="PR-1-like"/>
    <property type="match status" value="1"/>
</dbReference>
<feature type="domain" description="SCP" evidence="2">
    <location>
        <begin position="48"/>
        <end position="205"/>
    </location>
</feature>
<dbReference type="CDD" id="cd05380">
    <property type="entry name" value="CAP_euk"/>
    <property type="match status" value="1"/>
</dbReference>
<accession>A0AA36M956</accession>
<feature type="signal peptide" evidence="1">
    <location>
        <begin position="1"/>
        <end position="21"/>
    </location>
</feature>
<comment type="caution">
    <text evidence="3">The sequence shown here is derived from an EMBL/GenBank/DDBJ whole genome shotgun (WGS) entry which is preliminary data.</text>
</comment>
<evidence type="ECO:0000259" key="2">
    <source>
        <dbReference type="SMART" id="SM00198"/>
    </source>
</evidence>
<proteinExistence type="predicted"/>
<feature type="chain" id="PRO_5041347313" description="SCP domain-containing protein" evidence="1">
    <location>
        <begin position="22"/>
        <end position="240"/>
    </location>
</feature>
<sequence length="240" mass="26210">MSSINIFLMMTAALAAPATTATTVPSYPEVLPEGTNTVCKDNIGMTDELRTKFLDEHNSRRSLLAKGEVTRPNGNHLPQGGDILKLRYDCELEKAAIEEVRKCPTSKKADESFGKNFDTFASSTTTPTYQDAITTAINDWWDVVNSDREGPTTSLKFLQKHVGTAIESFTQMAWASTARLGCAISTCKSNYTVICLYDPKGNIVNQKLYNNNSTTSRALPPCGACPIKIDGCDYSLGLCK</sequence>
<dbReference type="InterPro" id="IPR014044">
    <property type="entry name" value="CAP_dom"/>
</dbReference>
<dbReference type="AlphaFoldDB" id="A0AA36M956"/>
<dbReference type="PANTHER" id="PTHR10334">
    <property type="entry name" value="CYSTEINE-RICH SECRETORY PROTEIN-RELATED"/>
    <property type="match status" value="1"/>
</dbReference>
<dbReference type="SMART" id="SM00198">
    <property type="entry name" value="SCP"/>
    <property type="match status" value="1"/>
</dbReference>
<keyword evidence="1" id="KW-0732">Signal</keyword>
<dbReference type="Pfam" id="PF00188">
    <property type="entry name" value="CAP"/>
    <property type="match status" value="1"/>
</dbReference>
<dbReference type="InterPro" id="IPR001283">
    <property type="entry name" value="CRISP-related"/>
</dbReference>
<dbReference type="EMBL" id="CATQJL010000305">
    <property type="protein sequence ID" value="CAJ0602193.1"/>
    <property type="molecule type" value="Genomic_DNA"/>
</dbReference>
<protein>
    <recommendedName>
        <fullName evidence="2">SCP domain-containing protein</fullName>
    </recommendedName>
</protein>
<dbReference type="PRINTS" id="PR00837">
    <property type="entry name" value="V5TPXLIKE"/>
</dbReference>
<dbReference type="Gene3D" id="3.40.33.10">
    <property type="entry name" value="CAP"/>
    <property type="match status" value="1"/>
</dbReference>
<organism evidence="3 4">
    <name type="scientific">Cylicocyclus nassatus</name>
    <name type="common">Nematode worm</name>
    <dbReference type="NCBI Taxonomy" id="53992"/>
    <lineage>
        <taxon>Eukaryota</taxon>
        <taxon>Metazoa</taxon>
        <taxon>Ecdysozoa</taxon>
        <taxon>Nematoda</taxon>
        <taxon>Chromadorea</taxon>
        <taxon>Rhabditida</taxon>
        <taxon>Rhabditina</taxon>
        <taxon>Rhabditomorpha</taxon>
        <taxon>Strongyloidea</taxon>
        <taxon>Strongylidae</taxon>
        <taxon>Cylicocyclus</taxon>
    </lineage>
</organism>
<reference evidence="3" key="1">
    <citation type="submission" date="2023-07" db="EMBL/GenBank/DDBJ databases">
        <authorList>
            <consortium name="CYATHOMIX"/>
        </authorList>
    </citation>
    <scope>NUCLEOTIDE SEQUENCE</scope>
    <source>
        <strain evidence="3">N/A</strain>
    </source>
</reference>
<keyword evidence="4" id="KW-1185">Reference proteome</keyword>